<proteinExistence type="predicted"/>
<organism evidence="4 5">
    <name type="scientific">Paraburkholderia dipogonis</name>
    <dbReference type="NCBI Taxonomy" id="1211383"/>
    <lineage>
        <taxon>Bacteria</taxon>
        <taxon>Pseudomonadati</taxon>
        <taxon>Pseudomonadota</taxon>
        <taxon>Betaproteobacteria</taxon>
        <taxon>Burkholderiales</taxon>
        <taxon>Burkholderiaceae</taxon>
        <taxon>Paraburkholderia</taxon>
    </lineage>
</organism>
<name>A0ABW9B8H4_9BURK</name>
<dbReference type="GO" id="GO:0003677">
    <property type="term" value="F:DNA binding"/>
    <property type="evidence" value="ECO:0007669"/>
    <property type="project" value="UniProtKB-KW"/>
</dbReference>
<feature type="coiled-coil region" evidence="1">
    <location>
        <begin position="109"/>
        <end position="178"/>
    </location>
</feature>
<keyword evidence="4" id="KW-0238">DNA-binding</keyword>
<evidence type="ECO:0000256" key="1">
    <source>
        <dbReference type="SAM" id="Coils"/>
    </source>
</evidence>
<sequence>MSDVLSPDAALAAEIERLKAEFPKTRELYREVCALLFFRHGITPTANRLYQLVKRGSMGTPTAVLGEFWKELREKSRVRIEHPDLPADLQAAAGELVATLWTRSSASAQAALEALRADTEAEKTSARDEVMSLRAELARTETALEQRTGALLAAQVRIQELERAQAAADATHQALQTEIARQQDEIGARERALMQARADFSGELDKLRGSTELAEERLRAAEKRALLEIERERVASARLQKELDAATRRTEQGEARHRSELLAVQAQLADARHQAGVLEGSLVAVRDASAGYARELGLLRQQMTGAVAPRSSDRKGGAVTVPVRKQPRATRKAAAKKKPA</sequence>
<comment type="caution">
    <text evidence="4">The sequence shown here is derived from an EMBL/GenBank/DDBJ whole genome shotgun (WGS) entry which is preliminary data.</text>
</comment>
<reference evidence="4 5" key="1">
    <citation type="journal article" date="2024" name="Chem. Sci.">
        <title>Discovery of megapolipeptins by genome mining of a Burkholderiales bacteria collection.</title>
        <authorList>
            <person name="Paulo B.S."/>
            <person name="Recchia M.J.J."/>
            <person name="Lee S."/>
            <person name="Fergusson C.H."/>
            <person name="Romanowski S.B."/>
            <person name="Hernandez A."/>
            <person name="Krull N."/>
            <person name="Liu D.Y."/>
            <person name="Cavanagh H."/>
            <person name="Bos A."/>
            <person name="Gray C.A."/>
            <person name="Murphy B.T."/>
            <person name="Linington R.G."/>
            <person name="Eustaquio A.S."/>
        </authorList>
    </citation>
    <scope>NUCLEOTIDE SEQUENCE [LARGE SCALE GENOMIC DNA]</scope>
    <source>
        <strain evidence="4 5">RL17-350-BIC-A</strain>
    </source>
</reference>
<feature type="domain" description="KfrA N-terminal DNA-binding" evidence="3">
    <location>
        <begin position="32"/>
        <end position="143"/>
    </location>
</feature>
<protein>
    <submittedName>
        <fullName evidence="4">DNA-binding protein</fullName>
    </submittedName>
</protein>
<keyword evidence="5" id="KW-1185">Reference proteome</keyword>
<gene>
    <name evidence="4" type="ORF">PQR57_47880</name>
</gene>
<evidence type="ECO:0000313" key="5">
    <source>
        <dbReference type="Proteomes" id="UP001629230"/>
    </source>
</evidence>
<dbReference type="EMBL" id="JAQQEZ010000139">
    <property type="protein sequence ID" value="MFM0008585.1"/>
    <property type="molecule type" value="Genomic_DNA"/>
</dbReference>
<dbReference type="Pfam" id="PF11740">
    <property type="entry name" value="KfrA_N"/>
    <property type="match status" value="1"/>
</dbReference>
<feature type="compositionally biased region" description="Basic residues" evidence="2">
    <location>
        <begin position="325"/>
        <end position="340"/>
    </location>
</feature>
<keyword evidence="1" id="KW-0175">Coiled coil</keyword>
<evidence type="ECO:0000259" key="3">
    <source>
        <dbReference type="Pfam" id="PF11740"/>
    </source>
</evidence>
<dbReference type="RefSeq" id="WP_408183671.1">
    <property type="nucleotide sequence ID" value="NZ_JAQQEZ010000139.1"/>
</dbReference>
<feature type="region of interest" description="Disordered" evidence="2">
    <location>
        <begin position="303"/>
        <end position="340"/>
    </location>
</feature>
<accession>A0ABW9B8H4</accession>
<evidence type="ECO:0000256" key="2">
    <source>
        <dbReference type="SAM" id="MobiDB-lite"/>
    </source>
</evidence>
<dbReference type="InterPro" id="IPR021104">
    <property type="entry name" value="KfrA_DNA-bd_N"/>
</dbReference>
<dbReference type="Proteomes" id="UP001629230">
    <property type="component" value="Unassembled WGS sequence"/>
</dbReference>
<feature type="coiled-coil region" evidence="1">
    <location>
        <begin position="204"/>
        <end position="256"/>
    </location>
</feature>
<evidence type="ECO:0000313" key="4">
    <source>
        <dbReference type="EMBL" id="MFM0008585.1"/>
    </source>
</evidence>